<sequence length="534" mass="58529">MKEIFRRSRLIENSFRLRRPSFSRLTSLAKQEPLIVVEESNVAEEDDRESSGTYSNRASLDIDSPVNPYLLSPWRDPREGRKHSLPSQQVTEGITASQVRRLSDRGGAGPTPREAAFLATLSQAPAPSGRRHSVVTISKVPPTLFGRSRRESVAAIPSTGRVLSSRRESSTSAGPPSTDPIGSIHNLQLDIMDDIVQSRKARMKLWTTSSEKVCEVETLNEVGQSGNTPQRYTNRRFSECVGPQPIISPNMRRASEHPAIISPSIIQSHSNRSSVKDKKNTGWNFGSRPDISSIFNTLTSSAMEINKYDDAQGSVISSTKTKTNLNASQAASSNSSNLLDPNVGRSTRSNSFDVSILNNAKQMVSDAQENSSAAWSDWFAKRHEPMARKKSVRSKSTAMALSKEMMERLQSKDVLRESKPKLKPRSKQKSWTEQTKEAIVDATALGSAIEGFLRKNSTSGPSSSSGTATTTASKGSGKGAVPKDHGPSRRNRPQQQATNAVRSTLNWFSKTNEDDSKDSCDASLCSTLKDLFVK</sequence>
<feature type="region of interest" description="Disordered" evidence="1">
    <location>
        <begin position="74"/>
        <end position="111"/>
    </location>
</feature>
<feature type="compositionally biased region" description="Basic and acidic residues" evidence="1">
    <location>
        <begin position="511"/>
        <end position="520"/>
    </location>
</feature>
<evidence type="ECO:0000313" key="3">
    <source>
        <dbReference type="Proteomes" id="UP000078200"/>
    </source>
</evidence>
<reference evidence="2" key="1">
    <citation type="submission" date="2020-05" db="UniProtKB">
        <authorList>
            <consortium name="EnsemblMetazoa"/>
        </authorList>
    </citation>
    <scope>IDENTIFICATION</scope>
    <source>
        <strain evidence="2">TTRI</strain>
    </source>
</reference>
<keyword evidence="3" id="KW-1185">Reference proteome</keyword>
<feature type="region of interest" description="Disordered" evidence="1">
    <location>
        <begin position="39"/>
        <end position="60"/>
    </location>
</feature>
<evidence type="ECO:0000313" key="2">
    <source>
        <dbReference type="EnsemblMetazoa" id="GAUT011584-PA"/>
    </source>
</evidence>
<accession>A0A1A9UPV9</accession>
<name>A0A1A9UPV9_GLOAU</name>
<dbReference type="Proteomes" id="UP000078200">
    <property type="component" value="Unassembled WGS sequence"/>
</dbReference>
<feature type="region of interest" description="Disordered" evidence="1">
    <location>
        <begin position="151"/>
        <end position="184"/>
    </location>
</feature>
<feature type="compositionally biased region" description="Low complexity" evidence="1">
    <location>
        <begin position="457"/>
        <end position="475"/>
    </location>
</feature>
<dbReference type="AlphaFoldDB" id="A0A1A9UPV9"/>
<feature type="compositionally biased region" description="Polar residues" evidence="1">
    <location>
        <begin position="493"/>
        <end position="510"/>
    </location>
</feature>
<organism evidence="2 3">
    <name type="scientific">Glossina austeni</name>
    <name type="common">Savannah tsetse fly</name>
    <dbReference type="NCBI Taxonomy" id="7395"/>
    <lineage>
        <taxon>Eukaryota</taxon>
        <taxon>Metazoa</taxon>
        <taxon>Ecdysozoa</taxon>
        <taxon>Arthropoda</taxon>
        <taxon>Hexapoda</taxon>
        <taxon>Insecta</taxon>
        <taxon>Pterygota</taxon>
        <taxon>Neoptera</taxon>
        <taxon>Endopterygota</taxon>
        <taxon>Diptera</taxon>
        <taxon>Brachycera</taxon>
        <taxon>Muscomorpha</taxon>
        <taxon>Hippoboscoidea</taxon>
        <taxon>Glossinidae</taxon>
        <taxon>Glossina</taxon>
    </lineage>
</organism>
<feature type="compositionally biased region" description="Basic and acidic residues" evidence="1">
    <location>
        <begin position="406"/>
        <end position="420"/>
    </location>
</feature>
<proteinExistence type="predicted"/>
<feature type="region of interest" description="Disordered" evidence="1">
    <location>
        <begin position="453"/>
        <end position="520"/>
    </location>
</feature>
<feature type="region of interest" description="Disordered" evidence="1">
    <location>
        <begin position="406"/>
        <end position="434"/>
    </location>
</feature>
<dbReference type="EnsemblMetazoa" id="GAUT011584-RA">
    <property type="protein sequence ID" value="GAUT011584-PA"/>
    <property type="gene ID" value="GAUT011584"/>
</dbReference>
<evidence type="ECO:0000256" key="1">
    <source>
        <dbReference type="SAM" id="MobiDB-lite"/>
    </source>
</evidence>
<protein>
    <submittedName>
        <fullName evidence="2">Uncharacterized protein</fullName>
    </submittedName>
</protein>
<dbReference type="VEuPathDB" id="VectorBase:GAUT011584"/>
<feature type="compositionally biased region" description="Polar residues" evidence="1">
    <location>
        <begin position="85"/>
        <end position="100"/>
    </location>
</feature>